<dbReference type="HOGENOM" id="CLU_1644082_0_0_1"/>
<dbReference type="PANTHER" id="PTHR45820">
    <property type="entry name" value="FI23527P1"/>
    <property type="match status" value="1"/>
</dbReference>
<dbReference type="AlphaFoldDB" id="F4R5Z8"/>
<evidence type="ECO:0000256" key="4">
    <source>
        <dbReference type="ARBA" id="ARBA00022833"/>
    </source>
</evidence>
<dbReference type="EMBL" id="GL883091">
    <property type="protein sequence ID" value="EGG12129.1"/>
    <property type="molecule type" value="Genomic_DNA"/>
</dbReference>
<evidence type="ECO:0000313" key="9">
    <source>
        <dbReference type="EMBL" id="EGG12129.1"/>
    </source>
</evidence>
<dbReference type="SUPFAM" id="SSF161111">
    <property type="entry name" value="Cation efflux protein transmembrane domain-like"/>
    <property type="match status" value="1"/>
</dbReference>
<accession>F4R5Z8</accession>
<dbReference type="InParanoid" id="F4R5Z8"/>
<feature type="compositionally biased region" description="Basic and acidic residues" evidence="7">
    <location>
        <begin position="22"/>
        <end position="32"/>
    </location>
</feature>
<dbReference type="GO" id="GO:0016020">
    <property type="term" value="C:membrane"/>
    <property type="evidence" value="ECO:0007669"/>
    <property type="project" value="UniProtKB-SubCell"/>
</dbReference>
<evidence type="ECO:0000256" key="8">
    <source>
        <dbReference type="SAM" id="Phobius"/>
    </source>
</evidence>
<feature type="transmembrane region" description="Helical" evidence="8">
    <location>
        <begin position="62"/>
        <end position="88"/>
    </location>
</feature>
<keyword evidence="3 8" id="KW-0812">Transmembrane</keyword>
<evidence type="ECO:0008006" key="11">
    <source>
        <dbReference type="Google" id="ProtNLM"/>
    </source>
</evidence>
<dbReference type="PANTHER" id="PTHR45820:SF4">
    <property type="entry name" value="ZINC TRANSPORTER 63C, ISOFORM F"/>
    <property type="match status" value="1"/>
</dbReference>
<sequence length="161" mass="18076">MPELNIKNAREASSNLTSRVANDPEHQSHTKNESPAPALFVVDPVQLHCDHRSRTRPSRKEGWWNFLDLAIYLSSYALNSLLIIVSATFYMKTGFIYCDCIASACIGVMMFTTILPLLKKSASILLESSPSDLDMNLVVNDIEKAHNVERVTGIHVWQLTE</sequence>
<dbReference type="VEuPathDB" id="FungiDB:MELLADRAFT_89383"/>
<feature type="region of interest" description="Disordered" evidence="7">
    <location>
        <begin position="1"/>
        <end position="33"/>
    </location>
</feature>
<comment type="subcellular location">
    <subcellularLocation>
        <location evidence="1">Membrane</location>
        <topology evidence="1">Multi-pass membrane protein</topology>
    </subcellularLocation>
</comment>
<evidence type="ECO:0000256" key="2">
    <source>
        <dbReference type="ARBA" id="ARBA00008873"/>
    </source>
</evidence>
<dbReference type="RefSeq" id="XP_007404504.1">
    <property type="nucleotide sequence ID" value="XM_007404442.1"/>
</dbReference>
<evidence type="ECO:0000256" key="6">
    <source>
        <dbReference type="ARBA" id="ARBA00023136"/>
    </source>
</evidence>
<keyword evidence="4" id="KW-0862">Zinc</keyword>
<evidence type="ECO:0000256" key="5">
    <source>
        <dbReference type="ARBA" id="ARBA00022989"/>
    </source>
</evidence>
<dbReference type="Proteomes" id="UP000001072">
    <property type="component" value="Unassembled WGS sequence"/>
</dbReference>
<dbReference type="OrthoDB" id="9944568at2759"/>
<feature type="compositionally biased region" description="Polar residues" evidence="7">
    <location>
        <begin position="11"/>
        <end position="20"/>
    </location>
</feature>
<dbReference type="Gene3D" id="1.20.1510.10">
    <property type="entry name" value="Cation efflux protein transmembrane domain"/>
    <property type="match status" value="1"/>
</dbReference>
<name>F4R5Z8_MELLP</name>
<dbReference type="GO" id="GO:0005385">
    <property type="term" value="F:zinc ion transmembrane transporter activity"/>
    <property type="evidence" value="ECO:0007669"/>
    <property type="project" value="TreeGrafter"/>
</dbReference>
<organism evidence="10">
    <name type="scientific">Melampsora larici-populina (strain 98AG31 / pathotype 3-4-7)</name>
    <name type="common">Poplar leaf rust fungus</name>
    <dbReference type="NCBI Taxonomy" id="747676"/>
    <lineage>
        <taxon>Eukaryota</taxon>
        <taxon>Fungi</taxon>
        <taxon>Dikarya</taxon>
        <taxon>Basidiomycota</taxon>
        <taxon>Pucciniomycotina</taxon>
        <taxon>Pucciniomycetes</taxon>
        <taxon>Pucciniales</taxon>
        <taxon>Melampsoraceae</taxon>
        <taxon>Melampsora</taxon>
    </lineage>
</organism>
<reference evidence="10" key="1">
    <citation type="journal article" date="2011" name="Proc. Natl. Acad. Sci. U.S.A.">
        <title>Obligate biotrophy features unraveled by the genomic analysis of rust fungi.</title>
        <authorList>
            <person name="Duplessis S."/>
            <person name="Cuomo C.A."/>
            <person name="Lin Y.-C."/>
            <person name="Aerts A."/>
            <person name="Tisserant E."/>
            <person name="Veneault-Fourrey C."/>
            <person name="Joly D.L."/>
            <person name="Hacquard S."/>
            <person name="Amselem J."/>
            <person name="Cantarel B.L."/>
            <person name="Chiu R."/>
            <person name="Coutinho P.M."/>
            <person name="Feau N."/>
            <person name="Field M."/>
            <person name="Frey P."/>
            <person name="Gelhaye E."/>
            <person name="Goldberg J."/>
            <person name="Grabherr M.G."/>
            <person name="Kodira C.D."/>
            <person name="Kohler A."/>
            <person name="Kuees U."/>
            <person name="Lindquist E.A."/>
            <person name="Lucas S.M."/>
            <person name="Mago R."/>
            <person name="Mauceli E."/>
            <person name="Morin E."/>
            <person name="Murat C."/>
            <person name="Pangilinan J.L."/>
            <person name="Park R."/>
            <person name="Pearson M."/>
            <person name="Quesneville H."/>
            <person name="Rouhier N."/>
            <person name="Sakthikumar S."/>
            <person name="Salamov A.A."/>
            <person name="Schmutz J."/>
            <person name="Selles B."/>
            <person name="Shapiro H."/>
            <person name="Tanguay P."/>
            <person name="Tuskan G.A."/>
            <person name="Henrissat B."/>
            <person name="Van de Peer Y."/>
            <person name="Rouze P."/>
            <person name="Ellis J.G."/>
            <person name="Dodds P.N."/>
            <person name="Schein J.E."/>
            <person name="Zhong S."/>
            <person name="Hamelin R.C."/>
            <person name="Grigoriev I.V."/>
            <person name="Szabo L.J."/>
            <person name="Martin F."/>
        </authorList>
    </citation>
    <scope>NUCLEOTIDE SEQUENCE [LARGE SCALE GENOMIC DNA]</scope>
    <source>
        <strain evidence="10">98AG31 / pathotype 3-4-7</strain>
    </source>
</reference>
<dbReference type="KEGG" id="mlr:MELLADRAFT_89383"/>
<feature type="transmembrane region" description="Helical" evidence="8">
    <location>
        <begin position="94"/>
        <end position="118"/>
    </location>
</feature>
<gene>
    <name evidence="9" type="ORF">MELLADRAFT_89383</name>
</gene>
<keyword evidence="6 8" id="KW-0472">Membrane</keyword>
<evidence type="ECO:0000256" key="1">
    <source>
        <dbReference type="ARBA" id="ARBA00004141"/>
    </source>
</evidence>
<proteinExistence type="inferred from homology"/>
<keyword evidence="5 8" id="KW-1133">Transmembrane helix</keyword>
<evidence type="ECO:0000256" key="7">
    <source>
        <dbReference type="SAM" id="MobiDB-lite"/>
    </source>
</evidence>
<evidence type="ECO:0000256" key="3">
    <source>
        <dbReference type="ARBA" id="ARBA00022692"/>
    </source>
</evidence>
<dbReference type="InterPro" id="IPR027469">
    <property type="entry name" value="Cation_efflux_TMD_sf"/>
</dbReference>
<evidence type="ECO:0000313" key="10">
    <source>
        <dbReference type="Proteomes" id="UP000001072"/>
    </source>
</evidence>
<comment type="similarity">
    <text evidence="2">Belongs to the cation diffusion facilitator (CDF) transporter (TC 2.A.4) family. SLC30A subfamily.</text>
</comment>
<dbReference type="GeneID" id="18935172"/>
<protein>
    <recommendedName>
        <fullName evidence="11">Cation efflux protein cytoplasmic domain-containing protein</fullName>
    </recommendedName>
</protein>
<keyword evidence="10" id="KW-1185">Reference proteome</keyword>
<dbReference type="GO" id="GO:0006882">
    <property type="term" value="P:intracellular zinc ion homeostasis"/>
    <property type="evidence" value="ECO:0007669"/>
    <property type="project" value="TreeGrafter"/>
</dbReference>